<dbReference type="InterPro" id="IPR013568">
    <property type="entry name" value="SEFIR_dom"/>
</dbReference>
<accession>A0A9J6Q0F8</accession>
<evidence type="ECO:0000259" key="1">
    <source>
        <dbReference type="PROSITE" id="PS51534"/>
    </source>
</evidence>
<dbReference type="InterPro" id="IPR035897">
    <property type="entry name" value="Toll_tir_struct_dom_sf"/>
</dbReference>
<name>A0A9J6Q0F8_9ENTR</name>
<keyword evidence="3" id="KW-1185">Reference proteome</keyword>
<comment type="caution">
    <text evidence="2">The sequence shown here is derived from an EMBL/GenBank/DDBJ whole genome shotgun (WGS) entry which is preliminary data.</text>
</comment>
<feature type="domain" description="SEFIR" evidence="1">
    <location>
        <begin position="2"/>
        <end position="138"/>
    </location>
</feature>
<evidence type="ECO:0000313" key="2">
    <source>
        <dbReference type="EMBL" id="MCU6664465.1"/>
    </source>
</evidence>
<evidence type="ECO:0000313" key="3">
    <source>
        <dbReference type="Proteomes" id="UP001063816"/>
    </source>
</evidence>
<dbReference type="Gene3D" id="3.40.50.10140">
    <property type="entry name" value="Toll/interleukin-1 receptor homology (TIR) domain"/>
    <property type="match status" value="1"/>
</dbReference>
<dbReference type="AlphaFoldDB" id="A0A9J6Q0F8"/>
<organism evidence="2 3">
    <name type="scientific">Silvania hatchlandensis</name>
    <dbReference type="NCBI Taxonomy" id="2926469"/>
    <lineage>
        <taxon>Bacteria</taxon>
        <taxon>Pseudomonadati</taxon>
        <taxon>Pseudomonadota</taxon>
        <taxon>Gammaproteobacteria</taxon>
        <taxon>Enterobacterales</taxon>
        <taxon>Enterobacteriaceae</taxon>
        <taxon>Silvania</taxon>
    </lineage>
</organism>
<dbReference type="EMBL" id="JAMGZK010000045">
    <property type="protein sequence ID" value="MCU6664465.1"/>
    <property type="molecule type" value="Genomic_DNA"/>
</dbReference>
<proteinExistence type="predicted"/>
<dbReference type="PROSITE" id="PS51534">
    <property type="entry name" value="SEFIR"/>
    <property type="match status" value="1"/>
</dbReference>
<dbReference type="Pfam" id="PF08357">
    <property type="entry name" value="SEFIR"/>
    <property type="match status" value="1"/>
</dbReference>
<reference evidence="2" key="1">
    <citation type="submission" date="2022-05" db="EMBL/GenBank/DDBJ databases">
        <title>Description of a novel species of Leclercia; Leclercia tamurae and the Proposal for a Novel Genus Silvania gen. nov. Containing Two Novel Species Silvania hatchlandensis sp. nov. and Silvania confinis sp. nov. Isolated from the Rhizosphere of Oak.</title>
        <authorList>
            <person name="Maddock D.W."/>
            <person name="Brady C.L."/>
            <person name="Denman S."/>
            <person name="Arnold D."/>
        </authorList>
    </citation>
    <scope>NUCLEOTIDE SEQUENCE</scope>
    <source>
        <strain evidence="2">H19S6</strain>
    </source>
</reference>
<dbReference type="Proteomes" id="UP001063816">
    <property type="component" value="Unassembled WGS sequence"/>
</dbReference>
<dbReference type="RefSeq" id="WP_271282136.1">
    <property type="nucleotide sequence ID" value="NZ_JAMGZK010000045.1"/>
</dbReference>
<sequence>MTPKVFISYSWSSPAHKERVKAIADRLLSDGVDVVIDIYDLKEGYDKNAFMEKMVVDKSITNVLVMCDSVYVEKADNKKSGVGTESQIISQQVYTKVEQSKFIPIVCEYDEHSEPYLPVFMGSLIWIDLSTPEKENHNWERLVRHLNGKPADIKPKLGQRPSYLDSEQHAPVSEPYAKLNSLKQAILQNRTGVSYFRRDFVDAVIGYLDGMRVRTRPEDTELLSLGKKIISDVTAMKPLRDYVCEWIALEAEFTGQDDFSKELIRFLEKILLLTEVPSTVTSYQPNWFDAQKVFAFELFLYSISKLIKLEKFQLIRTVLSARFLSGDKSLPPEHRLVSVNAFLTDSETLQAGFEEDSRYYSPVAEFIKRNADREDIVFGDLIQADLLILFYSFCNDGIYWYPNTIHYVGYNYKPELFIRATQHQYFEHLAIIAGIASAQEIKLKIKAGAQRVRVSGFSYGRMGSDFESMMNAERLDSIK</sequence>
<gene>
    <name evidence="2" type="ORF">M8014_08915</name>
</gene>
<protein>
    <submittedName>
        <fullName evidence="2">TIR domain-containing protein</fullName>
    </submittedName>
</protein>